<organism evidence="1 2">
    <name type="scientific">Haladaptatus litoreus</name>
    <dbReference type="NCBI Taxonomy" id="553468"/>
    <lineage>
        <taxon>Archaea</taxon>
        <taxon>Methanobacteriati</taxon>
        <taxon>Methanobacteriota</taxon>
        <taxon>Stenosarchaea group</taxon>
        <taxon>Halobacteria</taxon>
        <taxon>Halobacteriales</taxon>
        <taxon>Haladaptataceae</taxon>
        <taxon>Haladaptatus</taxon>
    </lineage>
</organism>
<dbReference type="EMBL" id="FTNO01000004">
    <property type="protein sequence ID" value="SIR72693.1"/>
    <property type="molecule type" value="Genomic_DNA"/>
</dbReference>
<dbReference type="Proteomes" id="UP000186914">
    <property type="component" value="Unassembled WGS sequence"/>
</dbReference>
<proteinExistence type="predicted"/>
<accession>A0A1N7DA11</accession>
<sequence>MVVPNRLKRNMNILFEESSPLRAGRMSIRYSMRVKYHGSGDPWLHHLGRQSKMDSTTEGEFNSLRAPFRSRGSDNTRFGVFGRIGTPVQQRPRRTVKVGGFTHRPTPPVSPSLLQSDFEKLLTMASNWNTVRRRPNSSGCGDCVRDSPTGHLTRGTLAVFSLDWIL</sequence>
<gene>
    <name evidence="1" type="ORF">SAMN05421858_3456</name>
</gene>
<reference evidence="2" key="1">
    <citation type="submission" date="2017-01" db="EMBL/GenBank/DDBJ databases">
        <authorList>
            <person name="Varghese N."/>
            <person name="Submissions S."/>
        </authorList>
    </citation>
    <scope>NUCLEOTIDE SEQUENCE [LARGE SCALE GENOMIC DNA]</scope>
    <source>
        <strain evidence="2">CGMCC 1.7737</strain>
    </source>
</reference>
<evidence type="ECO:0000313" key="2">
    <source>
        <dbReference type="Proteomes" id="UP000186914"/>
    </source>
</evidence>
<dbReference type="AlphaFoldDB" id="A0A1N7DA11"/>
<evidence type="ECO:0000313" key="1">
    <source>
        <dbReference type="EMBL" id="SIR72693.1"/>
    </source>
</evidence>
<name>A0A1N7DA11_9EURY</name>
<keyword evidence="2" id="KW-1185">Reference proteome</keyword>
<protein>
    <submittedName>
        <fullName evidence="1">Uncharacterized protein</fullName>
    </submittedName>
</protein>